<evidence type="ECO:0000313" key="3">
    <source>
        <dbReference type="Proteomes" id="UP000295727"/>
    </source>
</evidence>
<feature type="chain" id="PRO_5021007332" evidence="1">
    <location>
        <begin position="25"/>
        <end position="166"/>
    </location>
</feature>
<dbReference type="Proteomes" id="UP000295727">
    <property type="component" value="Chromosome 1"/>
</dbReference>
<dbReference type="EMBL" id="CP038148">
    <property type="protein sequence ID" value="QBQ97652.1"/>
    <property type="molecule type" value="Genomic_DNA"/>
</dbReference>
<accession>A0A4V1AZ11</accession>
<keyword evidence="3" id="KW-1185">Reference proteome</keyword>
<sequence length="166" mass="18402">MNGLKRTVAVLTLLVTLSGCSAWAQREYVQVRELSANYTEMYVEYTFYDTKGRNLGLGGSANPFSKNGQGGGACCAFLPGPGQTVRVEWDEETPGRSESRTFHYSRDVVVIGSPPLPGDSYNYVITRFFPAHQIEVEFVSESKGGGRSPRLDQIFYGRSVMRHMGE</sequence>
<gene>
    <name evidence="2" type="ORF">E1956_11000</name>
</gene>
<dbReference type="OrthoDB" id="9097995at2"/>
<dbReference type="AlphaFoldDB" id="A0A4V1AZ11"/>
<feature type="signal peptide" evidence="1">
    <location>
        <begin position="1"/>
        <end position="24"/>
    </location>
</feature>
<reference evidence="2 3" key="1">
    <citation type="submission" date="2019-03" db="EMBL/GenBank/DDBJ databases">
        <title>Paraburkholderia sp. 7MH5, isolated from subtropical forest soil.</title>
        <authorList>
            <person name="Gao Z.-H."/>
            <person name="Qiu L.-H."/>
        </authorList>
    </citation>
    <scope>NUCLEOTIDE SEQUENCE [LARGE SCALE GENOMIC DNA]</scope>
    <source>
        <strain evidence="2 3">7MH5</strain>
    </source>
</reference>
<dbReference type="RefSeq" id="WP_134748801.1">
    <property type="nucleotide sequence ID" value="NZ_CP038148.1"/>
</dbReference>
<organism evidence="2 3">
    <name type="scientific">Paraburkholderia pallida</name>
    <dbReference type="NCBI Taxonomy" id="2547399"/>
    <lineage>
        <taxon>Bacteria</taxon>
        <taxon>Pseudomonadati</taxon>
        <taxon>Pseudomonadota</taxon>
        <taxon>Betaproteobacteria</taxon>
        <taxon>Burkholderiales</taxon>
        <taxon>Burkholderiaceae</taxon>
        <taxon>Paraburkholderia</taxon>
    </lineage>
</organism>
<proteinExistence type="predicted"/>
<dbReference type="Pfam" id="PF11745">
    <property type="entry name" value="DUF3304"/>
    <property type="match status" value="1"/>
</dbReference>
<dbReference type="PROSITE" id="PS51257">
    <property type="entry name" value="PROKAR_LIPOPROTEIN"/>
    <property type="match status" value="1"/>
</dbReference>
<dbReference type="InterPro" id="IPR021733">
    <property type="entry name" value="DUF3304"/>
</dbReference>
<keyword evidence="1" id="KW-0732">Signal</keyword>
<protein>
    <submittedName>
        <fullName evidence="2">DUF3304 domain-containing protein</fullName>
    </submittedName>
</protein>
<name>A0A4V1AZ11_9BURK</name>
<evidence type="ECO:0000313" key="2">
    <source>
        <dbReference type="EMBL" id="QBQ97652.1"/>
    </source>
</evidence>
<dbReference type="KEGG" id="ppai:E1956_11000"/>
<evidence type="ECO:0000256" key="1">
    <source>
        <dbReference type="SAM" id="SignalP"/>
    </source>
</evidence>